<dbReference type="Pfam" id="PF01850">
    <property type="entry name" value="PIN"/>
    <property type="match status" value="1"/>
</dbReference>
<reference evidence="8 9" key="1">
    <citation type="submission" date="2017-06" db="EMBL/GenBank/DDBJ databases">
        <authorList>
            <person name="Kim H.J."/>
            <person name="Triplett B.A."/>
        </authorList>
    </citation>
    <scope>NUCLEOTIDE SEQUENCE [LARGE SCALE GENOMIC DNA]</scope>
    <source>
        <strain evidence="8 9">DSM 22179</strain>
    </source>
</reference>
<sequence>MILDANVIIALLNGTDVHHQEAVEIIAEATGDLLVPELTLAEALVHHVRAGTAEDALVVLRELGLETLSGPSPLVLAELRVETRLRMPDCVVLGAAEQSGQPLVTFDEQLARAAEGRGVRTSRDPGR</sequence>
<dbReference type="EMBL" id="FYEZ01000002">
    <property type="protein sequence ID" value="SNC71995.1"/>
    <property type="molecule type" value="Genomic_DNA"/>
</dbReference>
<organism evidence="8 9">
    <name type="scientific">Kytococcus aerolatus</name>
    <dbReference type="NCBI Taxonomy" id="592308"/>
    <lineage>
        <taxon>Bacteria</taxon>
        <taxon>Bacillati</taxon>
        <taxon>Actinomycetota</taxon>
        <taxon>Actinomycetes</taxon>
        <taxon>Micrococcales</taxon>
        <taxon>Kytococcaceae</taxon>
        <taxon>Kytococcus</taxon>
    </lineage>
</organism>
<evidence type="ECO:0000313" key="9">
    <source>
        <dbReference type="Proteomes" id="UP000198122"/>
    </source>
</evidence>
<comment type="similarity">
    <text evidence="6">Belongs to the PINc/VapC protein family.</text>
</comment>
<keyword evidence="6" id="KW-0800">Toxin</keyword>
<dbReference type="HAMAP" id="MF_00265">
    <property type="entry name" value="VapC_Nob1"/>
    <property type="match status" value="1"/>
</dbReference>
<dbReference type="GO" id="GO:0016787">
    <property type="term" value="F:hydrolase activity"/>
    <property type="evidence" value="ECO:0007669"/>
    <property type="project" value="UniProtKB-KW"/>
</dbReference>
<evidence type="ECO:0000256" key="2">
    <source>
        <dbReference type="ARBA" id="ARBA00022722"/>
    </source>
</evidence>
<feature type="domain" description="PIN" evidence="7">
    <location>
        <begin position="1"/>
        <end position="115"/>
    </location>
</feature>
<gene>
    <name evidence="6" type="primary">vapC</name>
    <name evidence="8" type="ORF">SAMN05445756_1687</name>
</gene>
<dbReference type="GO" id="GO:0004540">
    <property type="term" value="F:RNA nuclease activity"/>
    <property type="evidence" value="ECO:0007669"/>
    <property type="project" value="InterPro"/>
</dbReference>
<evidence type="ECO:0000256" key="3">
    <source>
        <dbReference type="ARBA" id="ARBA00022723"/>
    </source>
</evidence>
<dbReference type="InterPro" id="IPR002716">
    <property type="entry name" value="PIN_dom"/>
</dbReference>
<evidence type="ECO:0000256" key="5">
    <source>
        <dbReference type="ARBA" id="ARBA00022842"/>
    </source>
</evidence>
<dbReference type="EC" id="3.1.-.-" evidence="6"/>
<dbReference type="CDD" id="cd09873">
    <property type="entry name" value="PIN_Pae0151-like"/>
    <property type="match status" value="1"/>
</dbReference>
<evidence type="ECO:0000313" key="8">
    <source>
        <dbReference type="EMBL" id="SNC71995.1"/>
    </source>
</evidence>
<feature type="binding site" evidence="6">
    <location>
        <position position="4"/>
    </location>
    <ligand>
        <name>Mg(2+)</name>
        <dbReference type="ChEBI" id="CHEBI:18420"/>
    </ligand>
</feature>
<dbReference type="AlphaFoldDB" id="A0A212U153"/>
<proteinExistence type="inferred from homology"/>
<comment type="cofactor">
    <cofactor evidence="6">
        <name>Mg(2+)</name>
        <dbReference type="ChEBI" id="CHEBI:18420"/>
    </cofactor>
</comment>
<dbReference type="GO" id="GO:0090729">
    <property type="term" value="F:toxin activity"/>
    <property type="evidence" value="ECO:0007669"/>
    <property type="project" value="UniProtKB-KW"/>
</dbReference>
<evidence type="ECO:0000256" key="6">
    <source>
        <dbReference type="HAMAP-Rule" id="MF_00265"/>
    </source>
</evidence>
<protein>
    <recommendedName>
        <fullName evidence="6">Ribonuclease VapC</fullName>
        <shortName evidence="6">RNase VapC</shortName>
        <ecNumber evidence="6">3.1.-.-</ecNumber>
    </recommendedName>
    <alternativeName>
        <fullName evidence="6">Toxin VapC</fullName>
    </alternativeName>
</protein>
<keyword evidence="9" id="KW-1185">Reference proteome</keyword>
<keyword evidence="1 6" id="KW-1277">Toxin-antitoxin system</keyword>
<evidence type="ECO:0000256" key="1">
    <source>
        <dbReference type="ARBA" id="ARBA00022649"/>
    </source>
</evidence>
<dbReference type="GO" id="GO:0000287">
    <property type="term" value="F:magnesium ion binding"/>
    <property type="evidence" value="ECO:0007669"/>
    <property type="project" value="UniProtKB-UniRule"/>
</dbReference>
<keyword evidence="3 6" id="KW-0479">Metal-binding</keyword>
<dbReference type="Proteomes" id="UP000198122">
    <property type="component" value="Unassembled WGS sequence"/>
</dbReference>
<dbReference type="SUPFAM" id="SSF88723">
    <property type="entry name" value="PIN domain-like"/>
    <property type="match status" value="1"/>
</dbReference>
<keyword evidence="2 6" id="KW-0540">Nuclease</keyword>
<keyword evidence="5 6" id="KW-0460">Magnesium</keyword>
<dbReference type="RefSeq" id="WP_159461895.1">
    <property type="nucleotide sequence ID" value="NZ_FYEZ01000002.1"/>
</dbReference>
<comment type="function">
    <text evidence="6">Toxic component of a toxin-antitoxin (TA) system. An RNase.</text>
</comment>
<dbReference type="Gene3D" id="3.40.50.1010">
    <property type="entry name" value="5'-nuclease"/>
    <property type="match status" value="1"/>
</dbReference>
<evidence type="ECO:0000259" key="7">
    <source>
        <dbReference type="Pfam" id="PF01850"/>
    </source>
</evidence>
<name>A0A212U153_9MICO</name>
<accession>A0A212U153</accession>
<keyword evidence="4 6" id="KW-0378">Hydrolase</keyword>
<dbReference type="InterPro" id="IPR029060">
    <property type="entry name" value="PIN-like_dom_sf"/>
</dbReference>
<feature type="binding site" evidence="6">
    <location>
        <position position="89"/>
    </location>
    <ligand>
        <name>Mg(2+)</name>
        <dbReference type="ChEBI" id="CHEBI:18420"/>
    </ligand>
</feature>
<dbReference type="OrthoDB" id="3696351at2"/>
<dbReference type="InterPro" id="IPR022907">
    <property type="entry name" value="VapC_family"/>
</dbReference>
<evidence type="ECO:0000256" key="4">
    <source>
        <dbReference type="ARBA" id="ARBA00022801"/>
    </source>
</evidence>
<dbReference type="InterPro" id="IPR044153">
    <property type="entry name" value="PIN_Pae0151-like"/>
</dbReference>